<name>A0A0R1DZF4_DROYA</name>
<keyword evidence="2" id="KW-1185">Reference proteome</keyword>
<sequence length="135" mass="15062">MARSQSKVIRAAWVVDNPYLVASLPYLNFLRFLKRNFFRRTDLRRLLQVGLVRWNALSDAKKSESWPVWLAGEGINDAADYFAVIGMAKKDMVQCVGPSTTSVLHRDAAGASRVRLAFNENTQNSGGMKSNAQGK</sequence>
<organism evidence="1 2">
    <name type="scientific">Drosophila yakuba</name>
    <name type="common">Fruit fly</name>
    <dbReference type="NCBI Taxonomy" id="7245"/>
    <lineage>
        <taxon>Eukaryota</taxon>
        <taxon>Metazoa</taxon>
        <taxon>Ecdysozoa</taxon>
        <taxon>Arthropoda</taxon>
        <taxon>Hexapoda</taxon>
        <taxon>Insecta</taxon>
        <taxon>Pterygota</taxon>
        <taxon>Neoptera</taxon>
        <taxon>Endopterygota</taxon>
        <taxon>Diptera</taxon>
        <taxon>Brachycera</taxon>
        <taxon>Muscomorpha</taxon>
        <taxon>Ephydroidea</taxon>
        <taxon>Drosophilidae</taxon>
        <taxon>Drosophila</taxon>
        <taxon>Sophophora</taxon>
    </lineage>
</organism>
<gene>
    <name evidence="1" type="primary">Dyak\GE21081</name>
    <name evidence="1" type="synonym">dyak_GLEANR_4872</name>
    <name evidence="1" type="synonym">GE21081</name>
    <name evidence="1" type="ORF">Dyak_GE21081</name>
</gene>
<dbReference type="EMBL" id="CM000159">
    <property type="protein sequence ID" value="KRK00674.1"/>
    <property type="molecule type" value="Genomic_DNA"/>
</dbReference>
<protein>
    <submittedName>
        <fullName evidence="1">Uncharacterized protein, isoform B</fullName>
    </submittedName>
</protein>
<dbReference type="GO" id="GO:0016233">
    <property type="term" value="P:telomere capping"/>
    <property type="evidence" value="ECO:0007669"/>
    <property type="project" value="EnsemblMetazoa"/>
</dbReference>
<accession>A0A0R1DZF4</accession>
<dbReference type="GO" id="GO:0000781">
    <property type="term" value="C:chromosome, telomeric region"/>
    <property type="evidence" value="ECO:0007669"/>
    <property type="project" value="EnsemblMetazoa"/>
</dbReference>
<dbReference type="KEGG" id="dya:Dyak_GE21081"/>
<reference evidence="1 2" key="2">
    <citation type="journal article" date="2007" name="PLoS Biol.">
        <title>Principles of genome evolution in the Drosophila melanogaster species group.</title>
        <authorList>
            <person name="Ranz J.M."/>
            <person name="Maurin D."/>
            <person name="Chan Y.S."/>
            <person name="von Grotthuss M."/>
            <person name="Hillier L.W."/>
            <person name="Roote J."/>
            <person name="Ashburner M."/>
            <person name="Bergman C.M."/>
        </authorList>
    </citation>
    <scope>NUCLEOTIDE SEQUENCE [LARGE SCALE GENOMIC DNA]</scope>
    <source>
        <strain evidence="2">Tai18E2 / Tucson 14021-0261.01</strain>
    </source>
</reference>
<proteinExistence type="predicted"/>
<reference evidence="1 2" key="1">
    <citation type="journal article" date="2007" name="Nature">
        <title>Evolution of genes and genomes on the Drosophila phylogeny.</title>
        <authorList>
            <consortium name="Drosophila 12 Genomes Consortium"/>
            <person name="Clark A.G."/>
            <person name="Eisen M.B."/>
            <person name="Smith D.R."/>
            <person name="Bergman C.M."/>
            <person name="Oliver B."/>
            <person name="Markow T.A."/>
            <person name="Kaufman T.C."/>
            <person name="Kellis M."/>
            <person name="Gelbart W."/>
            <person name="Iyer V.N."/>
            <person name="Pollard D.A."/>
            <person name="Sackton T.B."/>
            <person name="Larracuente A.M."/>
            <person name="Singh N.D."/>
            <person name="Abad J.P."/>
            <person name="Abt D.N."/>
            <person name="Adryan B."/>
            <person name="Aguade M."/>
            <person name="Akashi H."/>
            <person name="Anderson W.W."/>
            <person name="Aquadro C.F."/>
            <person name="Ardell D.H."/>
            <person name="Arguello R."/>
            <person name="Artieri C.G."/>
            <person name="Barbash D.A."/>
            <person name="Barker D."/>
            <person name="Barsanti P."/>
            <person name="Batterham P."/>
            <person name="Batzoglou S."/>
            <person name="Begun D."/>
            <person name="Bhutkar A."/>
            <person name="Blanco E."/>
            <person name="Bosak S.A."/>
            <person name="Bradley R.K."/>
            <person name="Brand A.D."/>
            <person name="Brent M.R."/>
            <person name="Brooks A.N."/>
            <person name="Brown R.H."/>
            <person name="Butlin R.K."/>
            <person name="Caggese C."/>
            <person name="Calvi B.R."/>
            <person name="Bernardo de Carvalho A."/>
            <person name="Caspi A."/>
            <person name="Castrezana S."/>
            <person name="Celniker S.E."/>
            <person name="Chang J.L."/>
            <person name="Chapple C."/>
            <person name="Chatterji S."/>
            <person name="Chinwalla A."/>
            <person name="Civetta A."/>
            <person name="Clifton S.W."/>
            <person name="Comeron J.M."/>
            <person name="Costello J.C."/>
            <person name="Coyne J.A."/>
            <person name="Daub J."/>
            <person name="David R.G."/>
            <person name="Delcher A.L."/>
            <person name="Delehaunty K."/>
            <person name="Do C.B."/>
            <person name="Ebling H."/>
            <person name="Edwards K."/>
            <person name="Eickbush T."/>
            <person name="Evans J.D."/>
            <person name="Filipski A."/>
            <person name="Findeiss S."/>
            <person name="Freyhult E."/>
            <person name="Fulton L."/>
            <person name="Fulton R."/>
            <person name="Garcia A.C."/>
            <person name="Gardiner A."/>
            <person name="Garfield D.A."/>
            <person name="Garvin B.E."/>
            <person name="Gibson G."/>
            <person name="Gilbert D."/>
            <person name="Gnerre S."/>
            <person name="Godfrey J."/>
            <person name="Good R."/>
            <person name="Gotea V."/>
            <person name="Gravely B."/>
            <person name="Greenberg A.J."/>
            <person name="Griffiths-Jones S."/>
            <person name="Gross S."/>
            <person name="Guigo R."/>
            <person name="Gustafson E.A."/>
            <person name="Haerty W."/>
            <person name="Hahn M.W."/>
            <person name="Halligan D.L."/>
            <person name="Halpern A.L."/>
            <person name="Halter G.M."/>
            <person name="Han M.V."/>
            <person name="Heger A."/>
            <person name="Hillier L."/>
            <person name="Hinrichs A.S."/>
            <person name="Holmes I."/>
            <person name="Hoskins R.A."/>
            <person name="Hubisz M.J."/>
            <person name="Hultmark D."/>
            <person name="Huntley M.A."/>
            <person name="Jaffe D.B."/>
            <person name="Jagadeeshan S."/>
            <person name="Jeck W.R."/>
            <person name="Johnson J."/>
            <person name="Jones C.D."/>
            <person name="Jordan W.C."/>
            <person name="Karpen G.H."/>
            <person name="Kataoka E."/>
            <person name="Keightley P.D."/>
            <person name="Kheradpour P."/>
            <person name="Kirkness E.F."/>
            <person name="Koerich L.B."/>
            <person name="Kristiansen K."/>
            <person name="Kudrna D."/>
            <person name="Kulathinal R.J."/>
            <person name="Kumar S."/>
            <person name="Kwok R."/>
            <person name="Lander E."/>
            <person name="Langley C.H."/>
            <person name="Lapoint R."/>
            <person name="Lazzaro B.P."/>
            <person name="Lee S.J."/>
            <person name="Levesque L."/>
            <person name="Li R."/>
            <person name="Lin C.F."/>
            <person name="Lin M.F."/>
            <person name="Lindblad-Toh K."/>
            <person name="Llopart A."/>
            <person name="Long M."/>
            <person name="Low L."/>
            <person name="Lozovsky E."/>
            <person name="Lu J."/>
            <person name="Luo M."/>
            <person name="Machado C.A."/>
            <person name="Makalowski W."/>
            <person name="Marzo M."/>
            <person name="Matsuda M."/>
            <person name="Matzkin L."/>
            <person name="McAllister B."/>
            <person name="McBride C.S."/>
            <person name="McKernan B."/>
            <person name="McKernan K."/>
            <person name="Mendez-Lago M."/>
            <person name="Minx P."/>
            <person name="Mollenhauer M.U."/>
            <person name="Montooth K."/>
            <person name="Mount S.M."/>
            <person name="Mu X."/>
            <person name="Myers E."/>
            <person name="Negre B."/>
            <person name="Newfeld S."/>
            <person name="Nielsen R."/>
            <person name="Noor M.A."/>
            <person name="O'Grady P."/>
            <person name="Pachter L."/>
            <person name="Papaceit M."/>
            <person name="Parisi M.J."/>
            <person name="Parisi M."/>
            <person name="Parts L."/>
            <person name="Pedersen J.S."/>
            <person name="Pesole G."/>
            <person name="Phillippy A.M."/>
            <person name="Ponting C.P."/>
            <person name="Pop M."/>
            <person name="Porcelli D."/>
            <person name="Powell J.R."/>
            <person name="Prohaska S."/>
            <person name="Pruitt K."/>
            <person name="Puig M."/>
            <person name="Quesneville H."/>
            <person name="Ram K.R."/>
            <person name="Rand D."/>
            <person name="Rasmussen M.D."/>
            <person name="Reed L.K."/>
            <person name="Reenan R."/>
            <person name="Reily A."/>
            <person name="Remington K.A."/>
            <person name="Rieger T.T."/>
            <person name="Ritchie M.G."/>
            <person name="Robin C."/>
            <person name="Rogers Y.H."/>
            <person name="Rohde C."/>
            <person name="Rozas J."/>
            <person name="Rubenfield M.J."/>
            <person name="Ruiz A."/>
            <person name="Russo S."/>
            <person name="Salzberg S.L."/>
            <person name="Sanchez-Gracia A."/>
            <person name="Saranga D.J."/>
            <person name="Sato H."/>
            <person name="Schaeffer S.W."/>
            <person name="Schatz M.C."/>
            <person name="Schlenke T."/>
            <person name="Schwartz R."/>
            <person name="Segarra C."/>
            <person name="Singh R.S."/>
            <person name="Sirot L."/>
            <person name="Sirota M."/>
            <person name="Sisneros N.B."/>
            <person name="Smith C.D."/>
            <person name="Smith T.F."/>
            <person name="Spieth J."/>
            <person name="Stage D.E."/>
            <person name="Stark A."/>
            <person name="Stephan W."/>
            <person name="Strausberg R.L."/>
            <person name="Strempel S."/>
            <person name="Sturgill D."/>
            <person name="Sutton G."/>
            <person name="Sutton G.G."/>
            <person name="Tao W."/>
            <person name="Teichmann S."/>
            <person name="Tobari Y.N."/>
            <person name="Tomimura Y."/>
            <person name="Tsolas J.M."/>
            <person name="Valente V.L."/>
            <person name="Venter E."/>
            <person name="Venter J.C."/>
            <person name="Vicario S."/>
            <person name="Vieira F.G."/>
            <person name="Vilella A.J."/>
            <person name="Villasante A."/>
            <person name="Walenz B."/>
            <person name="Wang J."/>
            <person name="Wasserman M."/>
            <person name="Watts T."/>
            <person name="Wilson D."/>
            <person name="Wilson R.K."/>
            <person name="Wing R.A."/>
            <person name="Wolfner M.F."/>
            <person name="Wong A."/>
            <person name="Wong G.K."/>
            <person name="Wu C.I."/>
            <person name="Wu G."/>
            <person name="Yamamoto D."/>
            <person name="Yang H.P."/>
            <person name="Yang S.P."/>
            <person name="Yorke J.A."/>
            <person name="Yoshida K."/>
            <person name="Zdobnov E."/>
            <person name="Zhang P."/>
            <person name="Zhang Y."/>
            <person name="Zimin A.V."/>
            <person name="Baldwin J."/>
            <person name="Abdouelleil A."/>
            <person name="Abdulkadir J."/>
            <person name="Abebe A."/>
            <person name="Abera B."/>
            <person name="Abreu J."/>
            <person name="Acer S.C."/>
            <person name="Aftuck L."/>
            <person name="Alexander A."/>
            <person name="An P."/>
            <person name="Anderson E."/>
            <person name="Anderson S."/>
            <person name="Arachi H."/>
            <person name="Azer M."/>
            <person name="Bachantsang P."/>
            <person name="Barry A."/>
            <person name="Bayul T."/>
            <person name="Berlin A."/>
            <person name="Bessette D."/>
            <person name="Bloom T."/>
            <person name="Blye J."/>
            <person name="Boguslavskiy L."/>
            <person name="Bonnet C."/>
            <person name="Boukhgalter B."/>
            <person name="Bourzgui I."/>
            <person name="Brown A."/>
            <person name="Cahill P."/>
            <person name="Channer S."/>
            <person name="Cheshatsang Y."/>
            <person name="Chuda L."/>
            <person name="Citroen M."/>
            <person name="Collymore A."/>
            <person name="Cooke P."/>
            <person name="Costello M."/>
            <person name="D'Aco K."/>
            <person name="Daza R."/>
            <person name="De Haan G."/>
            <person name="DeGray S."/>
            <person name="DeMaso C."/>
            <person name="Dhargay N."/>
            <person name="Dooley K."/>
            <person name="Dooley E."/>
            <person name="Doricent M."/>
            <person name="Dorje P."/>
            <person name="Dorjee K."/>
            <person name="Dupes A."/>
            <person name="Elong R."/>
            <person name="Falk J."/>
            <person name="Farina A."/>
            <person name="Faro S."/>
            <person name="Ferguson D."/>
            <person name="Fisher S."/>
            <person name="Foley C.D."/>
            <person name="Franke A."/>
            <person name="Friedrich D."/>
            <person name="Gadbois L."/>
            <person name="Gearin G."/>
            <person name="Gearin C.R."/>
            <person name="Giannoukos G."/>
            <person name="Goode T."/>
            <person name="Graham J."/>
            <person name="Grandbois E."/>
            <person name="Grewal S."/>
            <person name="Gyaltsen K."/>
            <person name="Hafez N."/>
            <person name="Hagos B."/>
            <person name="Hall J."/>
            <person name="Henson C."/>
            <person name="Hollinger A."/>
            <person name="Honan T."/>
            <person name="Huard M.D."/>
            <person name="Hughes L."/>
            <person name="Hurhula B."/>
            <person name="Husby M.E."/>
            <person name="Kamat A."/>
            <person name="Kanga B."/>
            <person name="Kashin S."/>
            <person name="Khazanovich D."/>
            <person name="Kisner P."/>
            <person name="Lance K."/>
            <person name="Lara M."/>
            <person name="Lee W."/>
            <person name="Lennon N."/>
            <person name="Letendre F."/>
            <person name="LeVine R."/>
            <person name="Lipovsky A."/>
            <person name="Liu X."/>
            <person name="Liu J."/>
            <person name="Liu S."/>
            <person name="Lokyitsang T."/>
            <person name="Lokyitsang Y."/>
            <person name="Lubonja R."/>
            <person name="Lui A."/>
            <person name="MacDonald P."/>
            <person name="Magnisalis V."/>
            <person name="Maru K."/>
            <person name="Matthews C."/>
            <person name="McCusker W."/>
            <person name="McDonough S."/>
            <person name="Mehta T."/>
            <person name="Meldrim J."/>
            <person name="Meneus L."/>
            <person name="Mihai O."/>
            <person name="Mihalev A."/>
            <person name="Mihova T."/>
            <person name="Mittelman R."/>
            <person name="Mlenga V."/>
            <person name="Montmayeur A."/>
            <person name="Mulrain L."/>
            <person name="Navidi A."/>
            <person name="Naylor J."/>
            <person name="Negash T."/>
            <person name="Nguyen T."/>
            <person name="Nguyen N."/>
            <person name="Nicol R."/>
            <person name="Norbu C."/>
            <person name="Norbu N."/>
            <person name="Novod N."/>
            <person name="O'Neill B."/>
            <person name="Osman S."/>
            <person name="Markiewicz E."/>
            <person name="Oyono O.L."/>
            <person name="Patti C."/>
            <person name="Phunkhang P."/>
            <person name="Pierre F."/>
            <person name="Priest M."/>
            <person name="Raghuraman S."/>
            <person name="Rege F."/>
            <person name="Reyes R."/>
            <person name="Rise C."/>
            <person name="Rogov P."/>
            <person name="Ross K."/>
            <person name="Ryan E."/>
            <person name="Settipalli S."/>
            <person name="Shea T."/>
            <person name="Sherpa N."/>
            <person name="Shi L."/>
            <person name="Shih D."/>
            <person name="Sparrow T."/>
            <person name="Spaulding J."/>
            <person name="Stalker J."/>
            <person name="Stange-Thomann N."/>
            <person name="Stavropoulos S."/>
            <person name="Stone C."/>
            <person name="Strader C."/>
            <person name="Tesfaye S."/>
            <person name="Thomson T."/>
            <person name="Thoulutsang Y."/>
            <person name="Thoulutsang D."/>
            <person name="Topham K."/>
            <person name="Topping I."/>
            <person name="Tsamla T."/>
            <person name="Vassiliev H."/>
            <person name="Vo A."/>
            <person name="Wangchuk T."/>
            <person name="Wangdi T."/>
            <person name="Weiand M."/>
            <person name="Wilkinson J."/>
            <person name="Wilson A."/>
            <person name="Yadav S."/>
            <person name="Young G."/>
            <person name="Yu Q."/>
            <person name="Zembek L."/>
            <person name="Zhong D."/>
            <person name="Zimmer A."/>
            <person name="Zwirko Z."/>
            <person name="Jaffe D.B."/>
            <person name="Alvarez P."/>
            <person name="Brockman W."/>
            <person name="Butler J."/>
            <person name="Chin C."/>
            <person name="Gnerre S."/>
            <person name="Grabherr M."/>
            <person name="Kleber M."/>
            <person name="Mauceli E."/>
            <person name="MacCallum I."/>
        </authorList>
    </citation>
    <scope>NUCLEOTIDE SEQUENCE [LARGE SCALE GENOMIC DNA]</scope>
    <source>
        <strain evidence="2">Tai18E2 / Tucson 14021-0261.01</strain>
    </source>
</reference>
<evidence type="ECO:0000313" key="1">
    <source>
        <dbReference type="EMBL" id="KRK00674.1"/>
    </source>
</evidence>
<evidence type="ECO:0000313" key="2">
    <source>
        <dbReference type="Proteomes" id="UP000002282"/>
    </source>
</evidence>
<dbReference type="AlphaFoldDB" id="A0A0R1DZF4"/>
<dbReference type="Proteomes" id="UP000002282">
    <property type="component" value="Chromosome 3L"/>
</dbReference>